<sequence>MADTSVAAAARVYLRPAGLDPTPGPGRLPLAGGAVFFSLLDLAVRDPAGCIVARWHGPVAAFEADALASLPEPVAAAARARLATLQAPRPALSLGSAALSLDRPRVMGIVNVTPDSFSDGGRHQSVEAAVAHGRALRDAGADILDIGGESTRPGADAVPLDEERRRVLPVVERLAADGAAISVDTRRAAVMAEAVAAGAAMINDVSGLTHDPDALATAAGLDVPVCVMHHRGTPATMQDDPRYDHVRFDVFDWLAERLDALLAAGVRADHVMLDPGIGFGKTVGHNLDLIHGLALYHGLGPALLLGASRKRFIGALSRDEPADRRLGGSLAAVLAGAERAVQLFRVHDVAETAQALAVARAVYGATGGVAAAG</sequence>
<evidence type="ECO:0000256" key="1">
    <source>
        <dbReference type="ARBA" id="ARBA00000012"/>
    </source>
</evidence>
<dbReference type="Pfam" id="PF00809">
    <property type="entry name" value="Pterin_bind"/>
    <property type="match status" value="1"/>
</dbReference>
<comment type="caution">
    <text evidence="10">The sequence shown here is derived from an EMBL/GenBank/DDBJ whole genome shotgun (WGS) entry which is preliminary data.</text>
</comment>
<dbReference type="FunCoup" id="A0A4R2PPS5">
    <property type="interactions" value="484"/>
</dbReference>
<feature type="domain" description="Pterin-binding" evidence="9">
    <location>
        <begin position="104"/>
        <end position="357"/>
    </location>
</feature>
<gene>
    <name evidence="10" type="ORF">EV659_102180</name>
</gene>
<dbReference type="GO" id="GO:0005829">
    <property type="term" value="C:cytosol"/>
    <property type="evidence" value="ECO:0007669"/>
    <property type="project" value="TreeGrafter"/>
</dbReference>
<evidence type="ECO:0000256" key="7">
    <source>
        <dbReference type="ARBA" id="ARBA00022842"/>
    </source>
</evidence>
<dbReference type="InterPro" id="IPR045031">
    <property type="entry name" value="DHP_synth-like"/>
</dbReference>
<dbReference type="CDD" id="cd00739">
    <property type="entry name" value="DHPS"/>
    <property type="match status" value="1"/>
</dbReference>
<comment type="cofactor">
    <cofactor evidence="2">
        <name>Mg(2+)</name>
        <dbReference type="ChEBI" id="CHEBI:18420"/>
    </cofactor>
</comment>
<dbReference type="PROSITE" id="PS00792">
    <property type="entry name" value="DHPS_1"/>
    <property type="match status" value="1"/>
</dbReference>
<dbReference type="PROSITE" id="PS00793">
    <property type="entry name" value="DHPS_2"/>
    <property type="match status" value="1"/>
</dbReference>
<evidence type="ECO:0000256" key="4">
    <source>
        <dbReference type="ARBA" id="ARBA00012458"/>
    </source>
</evidence>
<dbReference type="Gene3D" id="3.20.20.20">
    <property type="entry name" value="Dihydropteroate synthase-like"/>
    <property type="match status" value="1"/>
</dbReference>
<evidence type="ECO:0000256" key="6">
    <source>
        <dbReference type="ARBA" id="ARBA00022723"/>
    </source>
</evidence>
<comment type="pathway">
    <text evidence="3">Cofactor biosynthesis; tetrahydrofolate biosynthesis; 7,8-dihydrofolate from 2-amino-4-hydroxy-6-hydroxymethyl-7,8-dihydropteridine diphosphate and 4-aminobenzoate: step 1/2.</text>
</comment>
<dbReference type="RefSeq" id="WP_132707435.1">
    <property type="nucleotide sequence ID" value="NZ_JACIGF010000002.1"/>
</dbReference>
<dbReference type="InterPro" id="IPR000489">
    <property type="entry name" value="Pterin-binding_dom"/>
</dbReference>
<dbReference type="PROSITE" id="PS50972">
    <property type="entry name" value="PTERIN_BINDING"/>
    <property type="match status" value="1"/>
</dbReference>
<dbReference type="PANTHER" id="PTHR20941">
    <property type="entry name" value="FOLATE SYNTHESIS PROTEINS"/>
    <property type="match status" value="1"/>
</dbReference>
<evidence type="ECO:0000256" key="8">
    <source>
        <dbReference type="ARBA" id="ARBA00022909"/>
    </source>
</evidence>
<organism evidence="10 11">
    <name type="scientific">Rhodothalassium salexigens DSM 2132</name>
    <dbReference type="NCBI Taxonomy" id="1188247"/>
    <lineage>
        <taxon>Bacteria</taxon>
        <taxon>Pseudomonadati</taxon>
        <taxon>Pseudomonadota</taxon>
        <taxon>Alphaproteobacteria</taxon>
        <taxon>Rhodothalassiales</taxon>
        <taxon>Rhodothalassiaceae</taxon>
        <taxon>Rhodothalassium</taxon>
    </lineage>
</organism>
<dbReference type="GO" id="GO:0004156">
    <property type="term" value="F:dihydropteroate synthase activity"/>
    <property type="evidence" value="ECO:0007669"/>
    <property type="project" value="UniProtKB-EC"/>
</dbReference>
<keyword evidence="5" id="KW-0808">Transferase</keyword>
<evidence type="ECO:0000256" key="2">
    <source>
        <dbReference type="ARBA" id="ARBA00001946"/>
    </source>
</evidence>
<dbReference type="EMBL" id="SLXO01000002">
    <property type="protein sequence ID" value="TCP37773.1"/>
    <property type="molecule type" value="Genomic_DNA"/>
</dbReference>
<keyword evidence="11" id="KW-1185">Reference proteome</keyword>
<dbReference type="InterPro" id="IPR011005">
    <property type="entry name" value="Dihydropteroate_synth-like_sf"/>
</dbReference>
<evidence type="ECO:0000256" key="3">
    <source>
        <dbReference type="ARBA" id="ARBA00004763"/>
    </source>
</evidence>
<dbReference type="InterPro" id="IPR006390">
    <property type="entry name" value="DHP_synth_dom"/>
</dbReference>
<comment type="catalytic activity">
    <reaction evidence="1">
        <text>(7,8-dihydropterin-6-yl)methyl diphosphate + 4-aminobenzoate = 7,8-dihydropteroate + diphosphate</text>
        <dbReference type="Rhea" id="RHEA:19949"/>
        <dbReference type="ChEBI" id="CHEBI:17836"/>
        <dbReference type="ChEBI" id="CHEBI:17839"/>
        <dbReference type="ChEBI" id="CHEBI:33019"/>
        <dbReference type="ChEBI" id="CHEBI:72950"/>
        <dbReference type="EC" id="2.5.1.15"/>
    </reaction>
</comment>
<reference evidence="10 11" key="1">
    <citation type="submission" date="2019-03" db="EMBL/GenBank/DDBJ databases">
        <title>Genomic Encyclopedia of Type Strains, Phase IV (KMG-IV): sequencing the most valuable type-strain genomes for metagenomic binning, comparative biology and taxonomic classification.</title>
        <authorList>
            <person name="Goeker M."/>
        </authorList>
    </citation>
    <scope>NUCLEOTIDE SEQUENCE [LARGE SCALE GENOMIC DNA]</scope>
    <source>
        <strain evidence="10 11">DSM 2132</strain>
    </source>
</reference>
<name>A0A4R2PPS5_RHOSA</name>
<dbReference type="SUPFAM" id="SSF51717">
    <property type="entry name" value="Dihydropteroate synthetase-like"/>
    <property type="match status" value="1"/>
</dbReference>
<dbReference type="InParanoid" id="A0A4R2PPS5"/>
<dbReference type="AlphaFoldDB" id="A0A4R2PPS5"/>
<keyword evidence="8" id="KW-0289">Folate biosynthesis</keyword>
<dbReference type="EC" id="2.5.1.15" evidence="4"/>
<protein>
    <recommendedName>
        <fullName evidence="4">dihydropteroate synthase</fullName>
        <ecNumber evidence="4">2.5.1.15</ecNumber>
    </recommendedName>
</protein>
<accession>A0A4R2PPS5</accession>
<dbReference type="GO" id="GO:0046654">
    <property type="term" value="P:tetrahydrofolate biosynthetic process"/>
    <property type="evidence" value="ECO:0007669"/>
    <property type="project" value="TreeGrafter"/>
</dbReference>
<dbReference type="GO" id="GO:0046656">
    <property type="term" value="P:folic acid biosynthetic process"/>
    <property type="evidence" value="ECO:0007669"/>
    <property type="project" value="UniProtKB-KW"/>
</dbReference>
<dbReference type="Proteomes" id="UP000295399">
    <property type="component" value="Unassembled WGS sequence"/>
</dbReference>
<proteinExistence type="predicted"/>
<evidence type="ECO:0000313" key="10">
    <source>
        <dbReference type="EMBL" id="TCP37773.1"/>
    </source>
</evidence>
<evidence type="ECO:0000256" key="5">
    <source>
        <dbReference type="ARBA" id="ARBA00022679"/>
    </source>
</evidence>
<evidence type="ECO:0000259" key="9">
    <source>
        <dbReference type="PROSITE" id="PS50972"/>
    </source>
</evidence>
<dbReference type="NCBIfam" id="TIGR01496">
    <property type="entry name" value="DHPS"/>
    <property type="match status" value="1"/>
</dbReference>
<dbReference type="OrthoDB" id="9811744at2"/>
<evidence type="ECO:0000313" key="11">
    <source>
        <dbReference type="Proteomes" id="UP000295399"/>
    </source>
</evidence>
<dbReference type="GO" id="GO:0046872">
    <property type="term" value="F:metal ion binding"/>
    <property type="evidence" value="ECO:0007669"/>
    <property type="project" value="UniProtKB-KW"/>
</dbReference>
<dbReference type="PANTHER" id="PTHR20941:SF1">
    <property type="entry name" value="FOLIC ACID SYNTHESIS PROTEIN FOL1"/>
    <property type="match status" value="1"/>
</dbReference>
<keyword evidence="6" id="KW-0479">Metal-binding</keyword>
<keyword evidence="7" id="KW-0460">Magnesium</keyword>